<dbReference type="InterPro" id="IPR000742">
    <property type="entry name" value="EGF"/>
</dbReference>
<dbReference type="Pfam" id="PF24811">
    <property type="entry name" value="Ig_Shg"/>
    <property type="match status" value="1"/>
</dbReference>
<dbReference type="InterPro" id="IPR001791">
    <property type="entry name" value="Laminin_G"/>
</dbReference>
<sequence>MTFCSRLANLVQVTIDDVIIFTVVNSSSDTIDVIYAIQNPFGMYYRPSKINGLVWLNKDRLSGVLGATIQSSPISLCTDDSCFGTGCSTLLDITGDASPVYTDQTTLIGIAAAMISRPCCTLNHTSFFVIRCICLEDFQGAHCEQTKLSFSAGNWAWFDHLPACDVMKISLDVLTTSPDGLLLYNGPMYSQVDTSNRDYLAIQLVGGYPTLKGFSLAVDHCRSVRINETLEYSETDRTPCEVTAITEGVHSLINVYTPLELVDNCPDEGCDQCPANSTCSGSLDGSSPICTCLPGYTGPDCSSEAPVGDFTSETSFIEWEIKELINTTFAPDSFEITHLGLQFRTRQDNGVIFEANSFSTLERIILEIWIPMSPDQNPDSTLADVLDFNSVDNICDSDACGGVICPPGLLCRDIWRENMCICPEGQMFDQNGVCVPITDCSIPRCVWGDCVLVSDPDNPGELIWSCNCYSGWTGVHCNETDPVYLSALTTVSTGWMSSVSAALLLLLILLLIVACCTKKRKAGLLDEPDFAKEFVMEYNEDGGG</sequence>
<evidence type="ECO:0000256" key="3">
    <source>
        <dbReference type="ARBA" id="ARBA00023157"/>
    </source>
</evidence>
<keyword evidence="5" id="KW-1133">Transmembrane helix</keyword>
<proteinExistence type="predicted"/>
<keyword evidence="5" id="KW-0812">Transmembrane</keyword>
<keyword evidence="1 4" id="KW-0245">EGF-like domain</keyword>
<dbReference type="PROSITE" id="PS00022">
    <property type="entry name" value="EGF_1"/>
    <property type="match status" value="1"/>
</dbReference>
<dbReference type="EMBL" id="JAODUP010000390">
    <property type="protein sequence ID" value="KAK2150770.1"/>
    <property type="molecule type" value="Genomic_DNA"/>
</dbReference>
<dbReference type="InterPro" id="IPR051022">
    <property type="entry name" value="Notch_Cell-Fate_Det"/>
</dbReference>
<dbReference type="InterPro" id="IPR056370">
    <property type="entry name" value="Shg-like_Ig-like"/>
</dbReference>
<comment type="caution">
    <text evidence="4">Lacks conserved residue(s) required for the propagation of feature annotation.</text>
</comment>
<evidence type="ECO:0000256" key="1">
    <source>
        <dbReference type="ARBA" id="ARBA00022536"/>
    </source>
</evidence>
<protein>
    <recommendedName>
        <fullName evidence="6">EGF-like domain-containing protein</fullName>
    </recommendedName>
</protein>
<keyword evidence="3 4" id="KW-1015">Disulfide bond</keyword>
<dbReference type="PROSITE" id="PS01186">
    <property type="entry name" value="EGF_2"/>
    <property type="match status" value="1"/>
</dbReference>
<dbReference type="InterPro" id="IPR013320">
    <property type="entry name" value="ConA-like_dom_sf"/>
</dbReference>
<feature type="disulfide bond" evidence="4">
    <location>
        <begin position="292"/>
        <end position="301"/>
    </location>
</feature>
<gene>
    <name evidence="7" type="ORF">LSH36_390g02109</name>
</gene>
<feature type="domain" description="EGF-like" evidence="6">
    <location>
        <begin position="266"/>
        <end position="302"/>
    </location>
</feature>
<dbReference type="AlphaFoldDB" id="A0AAD9JE95"/>
<dbReference type="CDD" id="cd00110">
    <property type="entry name" value="LamG"/>
    <property type="match status" value="1"/>
</dbReference>
<accession>A0AAD9JE95</accession>
<feature type="transmembrane region" description="Helical" evidence="5">
    <location>
        <begin position="495"/>
        <end position="516"/>
    </location>
</feature>
<evidence type="ECO:0000256" key="5">
    <source>
        <dbReference type="SAM" id="Phobius"/>
    </source>
</evidence>
<evidence type="ECO:0000259" key="6">
    <source>
        <dbReference type="PROSITE" id="PS50026"/>
    </source>
</evidence>
<dbReference type="Proteomes" id="UP001208570">
    <property type="component" value="Unassembled WGS sequence"/>
</dbReference>
<keyword evidence="8" id="KW-1185">Reference proteome</keyword>
<dbReference type="PANTHER" id="PTHR24049">
    <property type="entry name" value="CRUMBS FAMILY MEMBER"/>
    <property type="match status" value="1"/>
</dbReference>
<evidence type="ECO:0000256" key="4">
    <source>
        <dbReference type="PROSITE-ProRule" id="PRU00076"/>
    </source>
</evidence>
<dbReference type="SMART" id="SM00181">
    <property type="entry name" value="EGF"/>
    <property type="match status" value="3"/>
</dbReference>
<keyword evidence="5" id="KW-0472">Membrane</keyword>
<reference evidence="7" key="1">
    <citation type="journal article" date="2023" name="Mol. Biol. Evol.">
        <title>Third-Generation Sequencing Reveals the Adaptive Role of the Epigenome in Three Deep-Sea Polychaetes.</title>
        <authorList>
            <person name="Perez M."/>
            <person name="Aroh O."/>
            <person name="Sun Y."/>
            <person name="Lan Y."/>
            <person name="Juniper S.K."/>
            <person name="Young C.R."/>
            <person name="Angers B."/>
            <person name="Qian P.Y."/>
        </authorList>
    </citation>
    <scope>NUCLEOTIDE SEQUENCE</scope>
    <source>
        <strain evidence="7">P08H-3</strain>
    </source>
</reference>
<comment type="caution">
    <text evidence="7">The sequence shown here is derived from an EMBL/GenBank/DDBJ whole genome shotgun (WGS) entry which is preliminary data.</text>
</comment>
<name>A0AAD9JE95_9ANNE</name>
<dbReference type="SUPFAM" id="SSF49899">
    <property type="entry name" value="Concanavalin A-like lectins/glucanases"/>
    <property type="match status" value="2"/>
</dbReference>
<dbReference type="PROSITE" id="PS50026">
    <property type="entry name" value="EGF_3"/>
    <property type="match status" value="1"/>
</dbReference>
<dbReference type="Gene3D" id="2.60.120.200">
    <property type="match status" value="1"/>
</dbReference>
<evidence type="ECO:0000256" key="2">
    <source>
        <dbReference type="ARBA" id="ARBA00022737"/>
    </source>
</evidence>
<keyword evidence="2" id="KW-0677">Repeat</keyword>
<organism evidence="7 8">
    <name type="scientific">Paralvinella palmiformis</name>
    <dbReference type="NCBI Taxonomy" id="53620"/>
    <lineage>
        <taxon>Eukaryota</taxon>
        <taxon>Metazoa</taxon>
        <taxon>Spiralia</taxon>
        <taxon>Lophotrochozoa</taxon>
        <taxon>Annelida</taxon>
        <taxon>Polychaeta</taxon>
        <taxon>Sedentaria</taxon>
        <taxon>Canalipalpata</taxon>
        <taxon>Terebellida</taxon>
        <taxon>Terebelliformia</taxon>
        <taxon>Alvinellidae</taxon>
        <taxon>Paralvinella</taxon>
    </lineage>
</organism>
<evidence type="ECO:0000313" key="7">
    <source>
        <dbReference type="EMBL" id="KAK2150770.1"/>
    </source>
</evidence>
<feature type="disulfide bond" evidence="4">
    <location>
        <begin position="273"/>
        <end position="290"/>
    </location>
</feature>
<evidence type="ECO:0000313" key="8">
    <source>
        <dbReference type="Proteomes" id="UP001208570"/>
    </source>
</evidence>